<dbReference type="SUPFAM" id="SSF46689">
    <property type="entry name" value="Homeodomain-like"/>
    <property type="match status" value="1"/>
</dbReference>
<feature type="DNA-binding region" description="H-T-H motif" evidence="2">
    <location>
        <begin position="17"/>
        <end position="36"/>
    </location>
</feature>
<dbReference type="PROSITE" id="PS50977">
    <property type="entry name" value="HTH_TETR_2"/>
    <property type="match status" value="1"/>
</dbReference>
<comment type="caution">
    <text evidence="4">The sequence shown here is derived from an EMBL/GenBank/DDBJ whole genome shotgun (WGS) entry which is preliminary data.</text>
</comment>
<sequence length="174" mass="18828">MTAARRRFGRDGYERTTLRLVAADVGVDPAMAVRYFRTKEALFAAAADFDLRLPDLSAVRPEQLADVLLPRFFAVWEEEGTFLPLLRASTGSPAAAEAMREVFAAQVAPAIGALAVDNPLQRAGLLGALILGLAMTRYVMQAPAMADLDRDQLTAWTRPLMHHILTTPAPAPAA</sequence>
<feature type="domain" description="HTH tetR-type" evidence="3">
    <location>
        <begin position="1"/>
        <end position="54"/>
    </location>
</feature>
<evidence type="ECO:0000313" key="5">
    <source>
        <dbReference type="Proteomes" id="UP000603200"/>
    </source>
</evidence>
<keyword evidence="1 2" id="KW-0238">DNA-binding</keyword>
<dbReference type="InterPro" id="IPR001647">
    <property type="entry name" value="HTH_TetR"/>
</dbReference>
<dbReference type="InterPro" id="IPR009057">
    <property type="entry name" value="Homeodomain-like_sf"/>
</dbReference>
<dbReference type="InterPro" id="IPR036271">
    <property type="entry name" value="Tet_transcr_reg_TetR-rel_C_sf"/>
</dbReference>
<reference evidence="4 5" key="1">
    <citation type="submission" date="2021-01" db="EMBL/GenBank/DDBJ databases">
        <title>Whole genome shotgun sequence of Actinoplanes humidus NBRC 14915.</title>
        <authorList>
            <person name="Komaki H."/>
            <person name="Tamura T."/>
        </authorList>
    </citation>
    <scope>NUCLEOTIDE SEQUENCE [LARGE SCALE GENOMIC DNA]</scope>
    <source>
        <strain evidence="4 5">NBRC 14915</strain>
    </source>
</reference>
<organism evidence="4 5">
    <name type="scientific">Winogradskya humida</name>
    <dbReference type="NCBI Taxonomy" id="113566"/>
    <lineage>
        <taxon>Bacteria</taxon>
        <taxon>Bacillati</taxon>
        <taxon>Actinomycetota</taxon>
        <taxon>Actinomycetes</taxon>
        <taxon>Micromonosporales</taxon>
        <taxon>Micromonosporaceae</taxon>
        <taxon>Winogradskya</taxon>
    </lineage>
</organism>
<evidence type="ECO:0000256" key="2">
    <source>
        <dbReference type="PROSITE-ProRule" id="PRU00335"/>
    </source>
</evidence>
<accession>A0ABQ4A168</accession>
<dbReference type="Proteomes" id="UP000603200">
    <property type="component" value="Unassembled WGS sequence"/>
</dbReference>
<evidence type="ECO:0000256" key="1">
    <source>
        <dbReference type="ARBA" id="ARBA00023125"/>
    </source>
</evidence>
<keyword evidence="5" id="KW-1185">Reference proteome</keyword>
<dbReference type="Gene3D" id="1.10.10.60">
    <property type="entry name" value="Homeodomain-like"/>
    <property type="match status" value="1"/>
</dbReference>
<dbReference type="EMBL" id="BOMN01000112">
    <property type="protein sequence ID" value="GIE24602.1"/>
    <property type="molecule type" value="Genomic_DNA"/>
</dbReference>
<name>A0ABQ4A168_9ACTN</name>
<dbReference type="Pfam" id="PF17920">
    <property type="entry name" value="TetR_C_16"/>
    <property type="match status" value="1"/>
</dbReference>
<gene>
    <name evidence="4" type="ORF">Ahu01nite_077040</name>
</gene>
<evidence type="ECO:0000313" key="4">
    <source>
        <dbReference type="EMBL" id="GIE24602.1"/>
    </source>
</evidence>
<dbReference type="Gene3D" id="1.10.357.10">
    <property type="entry name" value="Tetracycline Repressor, domain 2"/>
    <property type="match status" value="1"/>
</dbReference>
<dbReference type="RefSeq" id="WP_239159479.1">
    <property type="nucleotide sequence ID" value="NZ_BAAATV010000009.1"/>
</dbReference>
<proteinExistence type="predicted"/>
<protein>
    <submittedName>
        <fullName evidence="4">TetR family transcriptional regulator</fullName>
    </submittedName>
</protein>
<evidence type="ECO:0000259" key="3">
    <source>
        <dbReference type="PROSITE" id="PS50977"/>
    </source>
</evidence>
<dbReference type="SUPFAM" id="SSF48498">
    <property type="entry name" value="Tetracyclin repressor-like, C-terminal domain"/>
    <property type="match status" value="1"/>
</dbReference>
<dbReference type="InterPro" id="IPR041678">
    <property type="entry name" value="TetR_C_16"/>
</dbReference>
<dbReference type="Pfam" id="PF00440">
    <property type="entry name" value="TetR_N"/>
    <property type="match status" value="1"/>
</dbReference>